<dbReference type="Proteomes" id="UP000264882">
    <property type="component" value="Chromosome"/>
</dbReference>
<evidence type="ECO:0000256" key="1">
    <source>
        <dbReference type="SAM" id="MobiDB-lite"/>
    </source>
</evidence>
<dbReference type="RefSeq" id="WP_164699467.1">
    <property type="nucleotide sequence ID" value="NZ_CP008748.1"/>
</dbReference>
<keyword evidence="3" id="KW-1185">Reference proteome</keyword>
<gene>
    <name evidence="2" type="ORF">MHSN_00830</name>
</gene>
<organism evidence="2 3">
    <name type="scientific">Metamycoplasma hyosynoviae</name>
    <dbReference type="NCBI Taxonomy" id="29559"/>
    <lineage>
        <taxon>Bacteria</taxon>
        <taxon>Bacillati</taxon>
        <taxon>Mycoplasmatota</taxon>
        <taxon>Mycoplasmoidales</taxon>
        <taxon>Metamycoplasmataceae</taxon>
        <taxon>Metamycoplasma</taxon>
    </lineage>
</organism>
<sequence length="810" mass="96019">MNKKILFGVLGSLTLLPITLISTSTSQINKKIDNKERLNQFNNKQSISSTKTKYVMKIDGKEMIFNSKDEIVKYLVNKVNINHFIGKKEYKDYDGQIDMDPNKLNPVNFSKFKRAYKDIHGNYTDDLSSIIRSYLPEFAIVKRYYDHKNQPFKDEEDAKNSIIKNATEDIVENIFYKLRYSSNGIIKDKYYNPFNENDINELMRDIYHKNVLVDQTKTRYALHLKDENGNERLLSYKGNDSDFFSNLFTNAIKDFTNQAIKKHYKVTLKLPRMDDMKKYDDYGKAYFEKFSSNDDNEWIVNSDKTELYKHVDEEWLKKYYYDLEVLKNSEAANKFVNNNFKREYSKRIEEVENPNYGKGGGRHRGPHAGPKPSESKYIKHTYWDHLAKLKGSFLDFKNLTLIAKQFKPDNYYITVLDKDKWTYNNFGVEINVEFDKENFKNKMNNLKNKFDESPDKLTMFQSLLINAIKKLNINQKNKDEAEKYFENQIIDTLILNMLYGVFKNELSNFIKKVYDDNNNENYSGLRFSDLLTYYKEKPSNNWVNLKTNLKLKNVFNNLDIKFTLIKKITFYNDKPIFYNNDDKNGFINLSNKVKNNNNYFDCINPNEKINKIEIMNVQNTIKEQNDFSLKRKIGYIDDYLNYFNLKGLQTFKFKNFIQYRETKNNSLIYQLNNSYSPLTTFKDDAEIIDYLRKIKIDGIKPLARYIIVGLESTLSSNGIKMLLNELGFNDPSTITNNYRAILQKLILPSTEKMFYINNGHKYLMNLKYFNLWNIELNNEKYYFENSHDITKFIIKYVNLNAKPITRNGVK</sequence>
<reference evidence="2 3" key="1">
    <citation type="submission" date="2014-06" db="EMBL/GenBank/DDBJ databases">
        <title>The Whole Genome Sequence of Mycoplasma hyosynoviae strain ATCC 27095.</title>
        <authorList>
            <person name="Calcutt M.J."/>
            <person name="Foecking M.F."/>
        </authorList>
    </citation>
    <scope>NUCLEOTIDE SEQUENCE [LARGE SCALE GENOMIC DNA]</scope>
    <source>
        <strain evidence="2 3">M60</strain>
    </source>
</reference>
<proteinExistence type="predicted"/>
<evidence type="ECO:0000313" key="2">
    <source>
        <dbReference type="EMBL" id="ASI53757.1"/>
    </source>
</evidence>
<dbReference type="AlphaFoldDB" id="A0A4P1QFX2"/>
<accession>A0A4P1QFX2</accession>
<dbReference type="KEGG" id="mhyv:MHSN_00830"/>
<name>A0A4P1QFX2_9BACT</name>
<dbReference type="EMBL" id="CP008748">
    <property type="protein sequence ID" value="ASI53757.1"/>
    <property type="molecule type" value="Genomic_DNA"/>
</dbReference>
<feature type="region of interest" description="Disordered" evidence="1">
    <location>
        <begin position="352"/>
        <end position="373"/>
    </location>
</feature>
<evidence type="ECO:0000313" key="3">
    <source>
        <dbReference type="Proteomes" id="UP000264882"/>
    </source>
</evidence>
<protein>
    <submittedName>
        <fullName evidence="2">Uncharacterized protein</fullName>
    </submittedName>
</protein>